<dbReference type="AlphaFoldDB" id="A0A0B0PYC7"/>
<proteinExistence type="predicted"/>
<evidence type="ECO:0000256" key="1">
    <source>
        <dbReference type="SAM" id="Phobius"/>
    </source>
</evidence>
<sequence length="34" mass="4400">MWTYEICMSYMRFIDMWLCFTMIYMIELNLNYVM</sequence>
<gene>
    <name evidence="2" type="ORF">F383_15662</name>
</gene>
<dbReference type="EMBL" id="KN450298">
    <property type="protein sequence ID" value="KHG29504.1"/>
    <property type="molecule type" value="Genomic_DNA"/>
</dbReference>
<protein>
    <submittedName>
        <fullName evidence="2">Uncharacterized protein</fullName>
    </submittedName>
</protein>
<evidence type="ECO:0000313" key="3">
    <source>
        <dbReference type="Proteomes" id="UP000032142"/>
    </source>
</evidence>
<dbReference type="Proteomes" id="UP000032142">
    <property type="component" value="Unassembled WGS sequence"/>
</dbReference>
<name>A0A0B0PYC7_GOSAR</name>
<keyword evidence="1" id="KW-1133">Transmembrane helix</keyword>
<keyword evidence="1" id="KW-0472">Membrane</keyword>
<evidence type="ECO:0000313" key="2">
    <source>
        <dbReference type="EMBL" id="KHG29504.1"/>
    </source>
</evidence>
<feature type="transmembrane region" description="Helical" evidence="1">
    <location>
        <begin position="12"/>
        <end position="32"/>
    </location>
</feature>
<reference evidence="3" key="1">
    <citation type="submission" date="2014-09" db="EMBL/GenBank/DDBJ databases">
        <authorList>
            <person name="Mudge J."/>
            <person name="Ramaraj T."/>
            <person name="Lindquist I.E."/>
            <person name="Bharti A.K."/>
            <person name="Sundararajan A."/>
            <person name="Cameron C.T."/>
            <person name="Woodward J.E."/>
            <person name="May G.D."/>
            <person name="Brubaker C."/>
            <person name="Broadhvest J."/>
            <person name="Wilkins T.A."/>
        </authorList>
    </citation>
    <scope>NUCLEOTIDE SEQUENCE</scope>
    <source>
        <strain evidence="3">cv. AKA8401</strain>
    </source>
</reference>
<keyword evidence="3" id="KW-1185">Reference proteome</keyword>
<accession>A0A0B0PYC7</accession>
<keyword evidence="1" id="KW-0812">Transmembrane</keyword>
<organism evidence="2 3">
    <name type="scientific">Gossypium arboreum</name>
    <name type="common">Tree cotton</name>
    <name type="synonym">Gossypium nanking</name>
    <dbReference type="NCBI Taxonomy" id="29729"/>
    <lineage>
        <taxon>Eukaryota</taxon>
        <taxon>Viridiplantae</taxon>
        <taxon>Streptophyta</taxon>
        <taxon>Embryophyta</taxon>
        <taxon>Tracheophyta</taxon>
        <taxon>Spermatophyta</taxon>
        <taxon>Magnoliopsida</taxon>
        <taxon>eudicotyledons</taxon>
        <taxon>Gunneridae</taxon>
        <taxon>Pentapetalae</taxon>
        <taxon>rosids</taxon>
        <taxon>malvids</taxon>
        <taxon>Malvales</taxon>
        <taxon>Malvaceae</taxon>
        <taxon>Malvoideae</taxon>
        <taxon>Gossypium</taxon>
    </lineage>
</organism>